<gene>
    <name evidence="2" type="ORF">FHL15_000440</name>
</gene>
<dbReference type="Proteomes" id="UP000319160">
    <property type="component" value="Unassembled WGS sequence"/>
</dbReference>
<keyword evidence="3" id="KW-1185">Reference proteome</keyword>
<sequence>MVPGSDITSKYAKRFGTFKDTRQNLSLPLRYQPQSRSSHSSRHTDATQKQQRRESVVNIEIHPSTKRYYSTSNKATMSPRPSQDSGYVSRDPCRYFSGTSNTSTRRRSSSRPNPRKQSQYDGGDRSIPPIALDRAEKRISMAKTRIENTRRGAQRSGLFKPNLRVILTVDVTSIVAIHHPTCYLHHSRVHCRT</sequence>
<comment type="caution">
    <text evidence="2">The sequence shown here is derived from an EMBL/GenBank/DDBJ whole genome shotgun (WGS) entry which is preliminary data.</text>
</comment>
<dbReference type="EMBL" id="VFLP01000001">
    <property type="protein sequence ID" value="TRX99098.1"/>
    <property type="molecule type" value="Genomic_DNA"/>
</dbReference>
<protein>
    <submittedName>
        <fullName evidence="2">Uncharacterized protein</fullName>
    </submittedName>
</protein>
<proteinExistence type="predicted"/>
<feature type="region of interest" description="Disordered" evidence="1">
    <location>
        <begin position="15"/>
        <end position="131"/>
    </location>
</feature>
<evidence type="ECO:0000313" key="2">
    <source>
        <dbReference type="EMBL" id="TRX99098.1"/>
    </source>
</evidence>
<name>A0A553IFY3_9PEZI</name>
<evidence type="ECO:0000256" key="1">
    <source>
        <dbReference type="SAM" id="MobiDB-lite"/>
    </source>
</evidence>
<organism evidence="2 3">
    <name type="scientific">Xylaria flabelliformis</name>
    <dbReference type="NCBI Taxonomy" id="2512241"/>
    <lineage>
        <taxon>Eukaryota</taxon>
        <taxon>Fungi</taxon>
        <taxon>Dikarya</taxon>
        <taxon>Ascomycota</taxon>
        <taxon>Pezizomycotina</taxon>
        <taxon>Sordariomycetes</taxon>
        <taxon>Xylariomycetidae</taxon>
        <taxon>Xylariales</taxon>
        <taxon>Xylariaceae</taxon>
        <taxon>Xylaria</taxon>
    </lineage>
</organism>
<accession>A0A553IFY3</accession>
<evidence type="ECO:0000313" key="3">
    <source>
        <dbReference type="Proteomes" id="UP000319160"/>
    </source>
</evidence>
<feature type="compositionally biased region" description="Basic and acidic residues" evidence="1">
    <location>
        <begin position="42"/>
        <end position="55"/>
    </location>
</feature>
<feature type="compositionally biased region" description="Polar residues" evidence="1">
    <location>
        <begin position="67"/>
        <end position="86"/>
    </location>
</feature>
<reference evidence="3" key="1">
    <citation type="submission" date="2019-06" db="EMBL/GenBank/DDBJ databases">
        <title>Draft genome sequence of the griseofulvin-producing fungus Xylaria cubensis strain G536.</title>
        <authorList>
            <person name="Mead M.E."/>
            <person name="Raja H.A."/>
            <person name="Steenwyk J.L."/>
            <person name="Knowles S.L."/>
            <person name="Oberlies N.H."/>
            <person name="Rokas A."/>
        </authorList>
    </citation>
    <scope>NUCLEOTIDE SEQUENCE [LARGE SCALE GENOMIC DNA]</scope>
    <source>
        <strain evidence="3">G536</strain>
    </source>
</reference>
<dbReference type="OrthoDB" id="4757168at2759"/>
<dbReference type="AlphaFoldDB" id="A0A553IFY3"/>